<feature type="region of interest" description="Disordered" evidence="7">
    <location>
        <begin position="119"/>
        <end position="138"/>
    </location>
</feature>
<keyword evidence="8" id="KW-0472">Membrane</keyword>
<dbReference type="Pfam" id="PF12400">
    <property type="entry name" value="STIMATE"/>
    <property type="match status" value="1"/>
</dbReference>
<evidence type="ECO:0000256" key="5">
    <source>
        <dbReference type="ARBA" id="ARBA00023242"/>
    </source>
</evidence>
<gene>
    <name evidence="10" type="ORF">GY632_3812</name>
</gene>
<evidence type="ECO:0000256" key="8">
    <source>
        <dbReference type="SAM" id="Phobius"/>
    </source>
</evidence>
<evidence type="ECO:0000313" key="10">
    <source>
        <dbReference type="EMBL" id="KAF3894320.1"/>
    </source>
</evidence>
<dbReference type="CDD" id="cd12241">
    <property type="entry name" value="RRM_SF3B14"/>
    <property type="match status" value="1"/>
</dbReference>
<evidence type="ECO:0000256" key="7">
    <source>
        <dbReference type="SAM" id="MobiDB-lite"/>
    </source>
</evidence>
<evidence type="ECO:0000313" key="11">
    <source>
        <dbReference type="Proteomes" id="UP000749309"/>
    </source>
</evidence>
<reference evidence="10" key="1">
    <citation type="submission" date="2020-03" db="EMBL/GenBank/DDBJ databases">
        <title>Whole Genome Sequence of Trichophyton interdigitale from India.</title>
        <authorList>
            <person name="Kumar P."/>
        </authorList>
    </citation>
    <scope>NUCLEOTIDE SEQUENCE</scope>
    <source>
        <strain evidence="10">UCMS-IGIB-CI14</strain>
    </source>
</reference>
<evidence type="ECO:0000256" key="6">
    <source>
        <dbReference type="PROSITE-ProRule" id="PRU00176"/>
    </source>
</evidence>
<dbReference type="InterPro" id="IPR035979">
    <property type="entry name" value="RBD_domain_sf"/>
</dbReference>
<feature type="domain" description="RRM" evidence="9">
    <location>
        <begin position="13"/>
        <end position="88"/>
    </location>
</feature>
<evidence type="ECO:0000256" key="2">
    <source>
        <dbReference type="ARBA" id="ARBA00022664"/>
    </source>
</evidence>
<dbReference type="InterPro" id="IPR022127">
    <property type="entry name" value="STIMATE/YPL162C"/>
</dbReference>
<name>A0A9P4YFB7_9EURO</name>
<feature type="compositionally biased region" description="Basic and acidic residues" evidence="7">
    <location>
        <begin position="122"/>
        <end position="137"/>
    </location>
</feature>
<dbReference type="GO" id="GO:0006397">
    <property type="term" value="P:mRNA processing"/>
    <property type="evidence" value="ECO:0007669"/>
    <property type="project" value="UniProtKB-KW"/>
</dbReference>
<dbReference type="InterPro" id="IPR012677">
    <property type="entry name" value="Nucleotide-bd_a/b_plait_sf"/>
</dbReference>
<dbReference type="GO" id="GO:0008380">
    <property type="term" value="P:RNA splicing"/>
    <property type="evidence" value="ECO:0007669"/>
    <property type="project" value="UniProtKB-KW"/>
</dbReference>
<dbReference type="GO" id="GO:0005634">
    <property type="term" value="C:nucleus"/>
    <property type="evidence" value="ECO:0007669"/>
    <property type="project" value="UniProtKB-SubCell"/>
</dbReference>
<keyword evidence="2" id="KW-0507">mRNA processing</keyword>
<accession>A0A9P4YFB7</accession>
<dbReference type="PROSITE" id="PS50102">
    <property type="entry name" value="RRM"/>
    <property type="match status" value="1"/>
</dbReference>
<keyword evidence="8" id="KW-0812">Transmembrane</keyword>
<dbReference type="InterPro" id="IPR000504">
    <property type="entry name" value="RRM_dom"/>
</dbReference>
<keyword evidence="4" id="KW-0508">mRNA splicing</keyword>
<keyword evidence="5" id="KW-0539">Nucleus</keyword>
<evidence type="ECO:0000259" key="9">
    <source>
        <dbReference type="PROSITE" id="PS50102"/>
    </source>
</evidence>
<keyword evidence="8" id="KW-1133">Transmembrane helix</keyword>
<comment type="subcellular location">
    <subcellularLocation>
        <location evidence="1">Nucleus</location>
    </subcellularLocation>
</comment>
<dbReference type="PANTHER" id="PTHR31735:SF1">
    <property type="entry name" value="VACUOLAR MEMBRANE PROTEIN YPL162C"/>
    <property type="match status" value="1"/>
</dbReference>
<feature type="transmembrane region" description="Helical" evidence="8">
    <location>
        <begin position="250"/>
        <end position="272"/>
    </location>
</feature>
<dbReference type="InterPro" id="IPR034150">
    <property type="entry name" value="SF3B6_RRM"/>
</dbReference>
<dbReference type="Gene3D" id="3.30.70.330">
    <property type="match status" value="1"/>
</dbReference>
<dbReference type="FunFam" id="3.30.70.330:FF:000286">
    <property type="entry name" value="Putative pre-mRNA branch site protein p14"/>
    <property type="match status" value="1"/>
</dbReference>
<protein>
    <submittedName>
        <fullName evidence="10">Vacuolar membrane protein</fullName>
    </submittedName>
</protein>
<dbReference type="SUPFAM" id="SSF54928">
    <property type="entry name" value="RNA-binding domain, RBD"/>
    <property type="match status" value="1"/>
</dbReference>
<proteinExistence type="predicted"/>
<feature type="region of interest" description="Disordered" evidence="7">
    <location>
        <begin position="176"/>
        <end position="199"/>
    </location>
</feature>
<dbReference type="EMBL" id="JAAQVJ010000117">
    <property type="protein sequence ID" value="KAF3894320.1"/>
    <property type="molecule type" value="Genomic_DNA"/>
</dbReference>
<dbReference type="PANTHER" id="PTHR31735">
    <property type="entry name" value="VACUOLAR MEMBRANE PROTEIN YPL162C"/>
    <property type="match status" value="1"/>
</dbReference>
<feature type="compositionally biased region" description="Low complexity" evidence="7">
    <location>
        <begin position="176"/>
        <end position="193"/>
    </location>
</feature>
<sequence length="492" mass="54697">MSRSAKLAPEANRILFVKNLSYNVTAEELFDLFGKFGPIRQIRQGIATNSKGTAFVVYEDVTDAKQACDKLNGFNFQNRYLVVLYHQPEKMIRSKTDLAARQENLERLKLQHAISLSQTSKKGRDLDREEPLKDGIQRRHPSLPTAMAAGHDTLTLHHTTTTTMLLAATMTSVSGATRTSTTTATATATATSSPNAPGDAGNGKCELLGPFALVIQVSLGALALLVLVYKRWKERPQRPVKVWAFDVSKQVFGSSMLHLVNLLASMLSAGQISPDAKQTNPCSYYLLNLGIDTTLGIPILILILRVLNHAALYTPLANPPESIESGHYGRPPKVLWWFKQSMIYFFGLVLMKVCVLCIIYWLPFIVLVGDWALRWTEGNTAVQIFFVMLLFPVIMNAVQYYIIDIFIKKRASEHDPLHQHEEDHDFDDTVSINSDRHRRSALLAGLDDEDDYPASDDEVLNSAPVIFSDDESSSKPANGKVTSHKPPPLPHA</sequence>
<dbReference type="AlphaFoldDB" id="A0A9P4YFB7"/>
<dbReference type="Pfam" id="PF00076">
    <property type="entry name" value="RRM_1"/>
    <property type="match status" value="1"/>
</dbReference>
<dbReference type="GO" id="GO:0016020">
    <property type="term" value="C:membrane"/>
    <property type="evidence" value="ECO:0007669"/>
    <property type="project" value="TreeGrafter"/>
</dbReference>
<evidence type="ECO:0000256" key="4">
    <source>
        <dbReference type="ARBA" id="ARBA00023187"/>
    </source>
</evidence>
<feature type="transmembrane region" description="Helical" evidence="8">
    <location>
        <begin position="382"/>
        <end position="403"/>
    </location>
</feature>
<feature type="transmembrane region" description="Helical" evidence="8">
    <location>
        <begin position="343"/>
        <end position="362"/>
    </location>
</feature>
<dbReference type="SMART" id="SM00360">
    <property type="entry name" value="RRM"/>
    <property type="match status" value="1"/>
</dbReference>
<keyword evidence="3 6" id="KW-0694">RNA-binding</keyword>
<dbReference type="GO" id="GO:0003723">
    <property type="term" value="F:RNA binding"/>
    <property type="evidence" value="ECO:0007669"/>
    <property type="project" value="UniProtKB-UniRule"/>
</dbReference>
<feature type="transmembrane region" description="Helical" evidence="8">
    <location>
        <begin position="207"/>
        <end position="229"/>
    </location>
</feature>
<dbReference type="Proteomes" id="UP000749309">
    <property type="component" value="Unassembled WGS sequence"/>
</dbReference>
<evidence type="ECO:0000256" key="1">
    <source>
        <dbReference type="ARBA" id="ARBA00004123"/>
    </source>
</evidence>
<feature type="region of interest" description="Disordered" evidence="7">
    <location>
        <begin position="465"/>
        <end position="492"/>
    </location>
</feature>
<organism evidence="10 11">
    <name type="scientific">Trichophyton interdigitale</name>
    <dbReference type="NCBI Taxonomy" id="101480"/>
    <lineage>
        <taxon>Eukaryota</taxon>
        <taxon>Fungi</taxon>
        <taxon>Dikarya</taxon>
        <taxon>Ascomycota</taxon>
        <taxon>Pezizomycotina</taxon>
        <taxon>Eurotiomycetes</taxon>
        <taxon>Eurotiomycetidae</taxon>
        <taxon>Onygenales</taxon>
        <taxon>Arthrodermataceae</taxon>
        <taxon>Trichophyton</taxon>
    </lineage>
</organism>
<evidence type="ECO:0000256" key="3">
    <source>
        <dbReference type="ARBA" id="ARBA00022884"/>
    </source>
</evidence>
<comment type="caution">
    <text evidence="10">The sequence shown here is derived from an EMBL/GenBank/DDBJ whole genome shotgun (WGS) entry which is preliminary data.</text>
</comment>
<feature type="transmembrane region" description="Helical" evidence="8">
    <location>
        <begin position="284"/>
        <end position="304"/>
    </location>
</feature>